<dbReference type="Proteomes" id="UP000008177">
    <property type="component" value="Unplaced contigs"/>
</dbReference>
<name>G2XWC0_BOTF4</name>
<accession>G2XWC0</accession>
<dbReference type="EMBL" id="FQ790271">
    <property type="protein sequence ID" value="CCD44790.1"/>
    <property type="molecule type" value="Genomic_DNA"/>
</dbReference>
<proteinExistence type="predicted"/>
<evidence type="ECO:0000313" key="1">
    <source>
        <dbReference type="EMBL" id="CCD44790.1"/>
    </source>
</evidence>
<dbReference type="AlphaFoldDB" id="G2XWC0"/>
<protein>
    <submittedName>
        <fullName evidence="1">Uncharacterized protein</fullName>
    </submittedName>
</protein>
<evidence type="ECO:0000313" key="2">
    <source>
        <dbReference type="Proteomes" id="UP000008177"/>
    </source>
</evidence>
<gene>
    <name evidence="1" type="ORF">BofuT4_uP056910.1</name>
</gene>
<sequence>MGELEDVKIYPGRDLCFTRFIGQKRTNMNLSVKLGTYVCRTVDLKRHEKLED</sequence>
<reference evidence="2" key="1">
    <citation type="journal article" date="2011" name="PLoS Genet.">
        <title>Genomic analysis of the necrotrophic fungal pathogens Sclerotinia sclerotiorum and Botrytis cinerea.</title>
        <authorList>
            <person name="Amselem J."/>
            <person name="Cuomo C.A."/>
            <person name="van Kan J.A."/>
            <person name="Viaud M."/>
            <person name="Benito E.P."/>
            <person name="Couloux A."/>
            <person name="Coutinho P.M."/>
            <person name="de Vries R.P."/>
            <person name="Dyer P.S."/>
            <person name="Fillinger S."/>
            <person name="Fournier E."/>
            <person name="Gout L."/>
            <person name="Hahn M."/>
            <person name="Kohn L."/>
            <person name="Lapalu N."/>
            <person name="Plummer K.M."/>
            <person name="Pradier J.M."/>
            <person name="Quevillon E."/>
            <person name="Sharon A."/>
            <person name="Simon A."/>
            <person name="ten Have A."/>
            <person name="Tudzynski B."/>
            <person name="Tudzynski P."/>
            <person name="Wincker P."/>
            <person name="Andrew M."/>
            <person name="Anthouard V."/>
            <person name="Beever R.E."/>
            <person name="Beffa R."/>
            <person name="Benoit I."/>
            <person name="Bouzid O."/>
            <person name="Brault B."/>
            <person name="Chen Z."/>
            <person name="Choquer M."/>
            <person name="Collemare J."/>
            <person name="Cotton P."/>
            <person name="Danchin E.G."/>
            <person name="Da Silva C."/>
            <person name="Gautier A."/>
            <person name="Giraud C."/>
            <person name="Giraud T."/>
            <person name="Gonzalez C."/>
            <person name="Grossetete S."/>
            <person name="Guldener U."/>
            <person name="Henrissat B."/>
            <person name="Howlett B.J."/>
            <person name="Kodira C."/>
            <person name="Kretschmer M."/>
            <person name="Lappartient A."/>
            <person name="Leroch M."/>
            <person name="Levis C."/>
            <person name="Mauceli E."/>
            <person name="Neuveglise C."/>
            <person name="Oeser B."/>
            <person name="Pearson M."/>
            <person name="Poulain J."/>
            <person name="Poussereau N."/>
            <person name="Quesneville H."/>
            <person name="Rascle C."/>
            <person name="Schumacher J."/>
            <person name="Segurens B."/>
            <person name="Sexton A."/>
            <person name="Silva E."/>
            <person name="Sirven C."/>
            <person name="Soanes D.M."/>
            <person name="Talbot N.J."/>
            <person name="Templeton M."/>
            <person name="Yandava C."/>
            <person name="Yarden O."/>
            <person name="Zeng Q."/>
            <person name="Rollins J.A."/>
            <person name="Lebrun M.H."/>
            <person name="Dickman M."/>
        </authorList>
    </citation>
    <scope>NUCLEOTIDE SEQUENCE [LARGE SCALE GENOMIC DNA]</scope>
    <source>
        <strain evidence="2">T4</strain>
    </source>
</reference>
<dbReference type="InParanoid" id="G2XWC0"/>
<dbReference type="HOGENOM" id="CLU_3086946_0_0_1"/>
<organism evidence="1 2">
    <name type="scientific">Botryotinia fuckeliana (strain T4)</name>
    <name type="common">Noble rot fungus</name>
    <name type="synonym">Botrytis cinerea</name>
    <dbReference type="NCBI Taxonomy" id="999810"/>
    <lineage>
        <taxon>Eukaryota</taxon>
        <taxon>Fungi</taxon>
        <taxon>Dikarya</taxon>
        <taxon>Ascomycota</taxon>
        <taxon>Pezizomycotina</taxon>
        <taxon>Leotiomycetes</taxon>
        <taxon>Helotiales</taxon>
        <taxon>Sclerotiniaceae</taxon>
        <taxon>Botrytis</taxon>
    </lineage>
</organism>